<accession>A0A9W9SU50</accession>
<dbReference type="OrthoDB" id="4161589at2759"/>
<reference evidence="2" key="2">
    <citation type="journal article" date="2023" name="IMA Fungus">
        <title>Comparative genomic study of the Penicillium genus elucidates a diverse pangenome and 15 lateral gene transfer events.</title>
        <authorList>
            <person name="Petersen C."/>
            <person name="Sorensen T."/>
            <person name="Nielsen M.R."/>
            <person name="Sondergaard T.E."/>
            <person name="Sorensen J.L."/>
            <person name="Fitzpatrick D.A."/>
            <person name="Frisvad J.C."/>
            <person name="Nielsen K.L."/>
        </authorList>
    </citation>
    <scope>NUCLEOTIDE SEQUENCE</scope>
    <source>
        <strain evidence="2">IBT 3081</strain>
    </source>
</reference>
<dbReference type="InterPro" id="IPR021833">
    <property type="entry name" value="DUF3425"/>
</dbReference>
<evidence type="ECO:0000313" key="3">
    <source>
        <dbReference type="Proteomes" id="UP001147752"/>
    </source>
</evidence>
<feature type="region of interest" description="Disordered" evidence="1">
    <location>
        <begin position="75"/>
        <end position="120"/>
    </location>
</feature>
<gene>
    <name evidence="2" type="ORF">N7517_001495</name>
</gene>
<sequence>MEMDPAPKQATRRRTPRQLERKREVDKQTQRIKRESDKDRLIQIQADVQAIKRQMDSLQKSMAMILNGWHNLHDTHLGGHPPQSSISPPVDMLTPPDGNTTGTGGDSSSSSSDLTSNPVHDSYADCFEHTVYDALIEAQAQPRAPPIPRSPSLPDLLFMGEGENVVSRILIKMLMREGFYGMDYRLSPSLETLQDVPEWLQPTEIQNNTPHQIFTDFVPFPRLRNAMISGSVEYTREKFDIDYGRSVSVNWPSWKPLLVSNDSFEVVLNPDFEPHILNSSNWSLDADFARSVQDAVSARQYLNPKVWGKSGIRV</sequence>
<keyword evidence="3" id="KW-1185">Reference proteome</keyword>
<proteinExistence type="predicted"/>
<reference evidence="2" key="1">
    <citation type="submission" date="2022-12" db="EMBL/GenBank/DDBJ databases">
        <authorList>
            <person name="Petersen C."/>
        </authorList>
    </citation>
    <scope>NUCLEOTIDE SEQUENCE</scope>
    <source>
        <strain evidence="2">IBT 3081</strain>
    </source>
</reference>
<feature type="compositionally biased region" description="Basic and acidic residues" evidence="1">
    <location>
        <begin position="17"/>
        <end position="38"/>
    </location>
</feature>
<dbReference type="RefSeq" id="XP_056583360.1">
    <property type="nucleotide sequence ID" value="XM_056719225.1"/>
</dbReference>
<dbReference type="Proteomes" id="UP001147752">
    <property type="component" value="Unassembled WGS sequence"/>
</dbReference>
<comment type="caution">
    <text evidence="2">The sequence shown here is derived from an EMBL/GenBank/DDBJ whole genome shotgun (WGS) entry which is preliminary data.</text>
</comment>
<feature type="region of interest" description="Disordered" evidence="1">
    <location>
        <begin position="1"/>
        <end position="38"/>
    </location>
</feature>
<evidence type="ECO:0000313" key="2">
    <source>
        <dbReference type="EMBL" id="KAJ5383584.1"/>
    </source>
</evidence>
<evidence type="ECO:0008006" key="4">
    <source>
        <dbReference type="Google" id="ProtNLM"/>
    </source>
</evidence>
<feature type="compositionally biased region" description="Low complexity" evidence="1">
    <location>
        <begin position="93"/>
        <end position="118"/>
    </location>
</feature>
<dbReference type="Pfam" id="PF11905">
    <property type="entry name" value="DUF3425"/>
    <property type="match status" value="1"/>
</dbReference>
<name>A0A9W9SU50_9EURO</name>
<dbReference type="PANTHER" id="PTHR37012">
    <property type="entry name" value="B-ZIP TRANSCRIPTION FACTOR (EUROFUNG)-RELATED"/>
    <property type="match status" value="1"/>
</dbReference>
<dbReference type="EMBL" id="JAPZBT010000001">
    <property type="protein sequence ID" value="KAJ5383584.1"/>
    <property type="molecule type" value="Genomic_DNA"/>
</dbReference>
<dbReference type="PANTHER" id="PTHR37012:SF2">
    <property type="entry name" value="BZIP DOMAIN-CONTAINING PROTEIN-RELATED"/>
    <property type="match status" value="1"/>
</dbReference>
<dbReference type="GeneID" id="81458408"/>
<dbReference type="AlphaFoldDB" id="A0A9W9SU50"/>
<organism evidence="2 3">
    <name type="scientific">Penicillium concentricum</name>
    <dbReference type="NCBI Taxonomy" id="293559"/>
    <lineage>
        <taxon>Eukaryota</taxon>
        <taxon>Fungi</taxon>
        <taxon>Dikarya</taxon>
        <taxon>Ascomycota</taxon>
        <taxon>Pezizomycotina</taxon>
        <taxon>Eurotiomycetes</taxon>
        <taxon>Eurotiomycetidae</taxon>
        <taxon>Eurotiales</taxon>
        <taxon>Aspergillaceae</taxon>
        <taxon>Penicillium</taxon>
    </lineage>
</organism>
<protein>
    <recommendedName>
        <fullName evidence="4">BZIP domain-containing protein</fullName>
    </recommendedName>
</protein>
<evidence type="ECO:0000256" key="1">
    <source>
        <dbReference type="SAM" id="MobiDB-lite"/>
    </source>
</evidence>